<reference evidence="2" key="1">
    <citation type="submission" date="2016-10" db="EMBL/GenBank/DDBJ databases">
        <authorList>
            <person name="de Groot N.N."/>
        </authorList>
    </citation>
    <scope>NUCLEOTIDE SEQUENCE</scope>
</reference>
<accession>A0A1W1CWS9</accession>
<dbReference type="EMBL" id="FPHH01000135">
    <property type="protein sequence ID" value="SFV70193.1"/>
    <property type="molecule type" value="Genomic_DNA"/>
</dbReference>
<evidence type="ECO:0000313" key="2">
    <source>
        <dbReference type="EMBL" id="SFV70193.1"/>
    </source>
</evidence>
<organism evidence="2">
    <name type="scientific">hydrothermal vent metagenome</name>
    <dbReference type="NCBI Taxonomy" id="652676"/>
    <lineage>
        <taxon>unclassified sequences</taxon>
        <taxon>metagenomes</taxon>
        <taxon>ecological metagenomes</taxon>
    </lineage>
</organism>
<proteinExistence type="predicted"/>
<dbReference type="InterPro" id="IPR000297">
    <property type="entry name" value="PPIase_PpiC"/>
</dbReference>
<dbReference type="Pfam" id="PF13145">
    <property type="entry name" value="Rotamase_2"/>
    <property type="match status" value="1"/>
</dbReference>
<dbReference type="GO" id="GO:0003755">
    <property type="term" value="F:peptidyl-prolyl cis-trans isomerase activity"/>
    <property type="evidence" value="ECO:0007669"/>
    <property type="project" value="InterPro"/>
</dbReference>
<sequence length="254" mass="29747">MFEKIVREPLVHFLIIGALMYGYFDLTHKNPALKQKEEITLLKYDLKQLSQQTGIQDKALLFDYLKYQQALLTDARSLGLCKNDKAIQNILLHKMEFILNADAKIKEPTEEELKKYYKQHPKDFSQLERFDLSIKKFSADVNPKIVEKVRIFGDLDKSDDLQKLHNVTLDSVSQKFGKYLRLKIAALPENYWSHPITIHNQIYLFLVSKKQTGALKPFTEVEGKVYAEYLFTQNRIALRKAYKQLLSNYIIKVK</sequence>
<protein>
    <recommendedName>
        <fullName evidence="1">PpiC domain-containing protein</fullName>
    </recommendedName>
</protein>
<feature type="domain" description="PpiC" evidence="1">
    <location>
        <begin position="108"/>
        <end position="222"/>
    </location>
</feature>
<dbReference type="AlphaFoldDB" id="A0A1W1CWS9"/>
<gene>
    <name evidence="2" type="ORF">MNB_SM-5-239</name>
</gene>
<name>A0A1W1CWS9_9ZZZZ</name>
<evidence type="ECO:0000259" key="1">
    <source>
        <dbReference type="Pfam" id="PF13145"/>
    </source>
</evidence>